<evidence type="ECO:0000256" key="2">
    <source>
        <dbReference type="RuleBase" id="RU003749"/>
    </source>
</evidence>
<dbReference type="AlphaFoldDB" id="A0ABD5EYN0"/>
<dbReference type="EMBL" id="JAVRES010000027">
    <property type="protein sequence ID" value="MDT0439474.1"/>
    <property type="molecule type" value="Genomic_DNA"/>
</dbReference>
<proteinExistence type="inferred from homology"/>
<gene>
    <name evidence="5" type="ORF">RM877_32910</name>
</gene>
<name>A0ABD5EYN0_9ACTN</name>
<dbReference type="NCBIfam" id="TIGR00377">
    <property type="entry name" value="ant_ant_sig"/>
    <property type="match status" value="1"/>
</dbReference>
<dbReference type="Proteomes" id="UP001183535">
    <property type="component" value="Unassembled WGS sequence"/>
</dbReference>
<keyword evidence="6" id="KW-1185">Reference proteome</keyword>
<dbReference type="PROSITE" id="PS50801">
    <property type="entry name" value="STAS"/>
    <property type="match status" value="1"/>
</dbReference>
<dbReference type="RefSeq" id="WP_093836361.1">
    <property type="nucleotide sequence ID" value="NZ_JAVRES010000027.1"/>
</dbReference>
<evidence type="ECO:0000313" key="5">
    <source>
        <dbReference type="EMBL" id="MDT0439474.1"/>
    </source>
</evidence>
<evidence type="ECO:0000259" key="4">
    <source>
        <dbReference type="PROSITE" id="PS50801"/>
    </source>
</evidence>
<dbReference type="Pfam" id="PF01740">
    <property type="entry name" value="STAS"/>
    <property type="match status" value="1"/>
</dbReference>
<dbReference type="Gene3D" id="3.30.750.24">
    <property type="entry name" value="STAS domain"/>
    <property type="match status" value="1"/>
</dbReference>
<evidence type="ECO:0000256" key="1">
    <source>
        <dbReference type="ARBA" id="ARBA00009013"/>
    </source>
</evidence>
<protein>
    <recommendedName>
        <fullName evidence="2">Anti-sigma factor antagonist</fullName>
    </recommendedName>
</protein>
<comment type="similarity">
    <text evidence="1 2">Belongs to the anti-sigma-factor antagonist family.</text>
</comment>
<dbReference type="InterPro" id="IPR003658">
    <property type="entry name" value="Anti-sigma_ant"/>
</dbReference>
<evidence type="ECO:0000256" key="3">
    <source>
        <dbReference type="SAM" id="MobiDB-lite"/>
    </source>
</evidence>
<sequence>MAERDAAHAAGHHTAPHPGADPVVPGTATVVSLHGEIDLPAVLALSDRLDDLTAHAHPALVLDLRSVDFIDCAGLGALCRVRNRILARRGRLLLVTESRGFHGLLRAAGLGGVFEVVAGLPRPLHGPGPCGPGATPPG</sequence>
<dbReference type="SUPFAM" id="SSF52091">
    <property type="entry name" value="SpoIIaa-like"/>
    <property type="match status" value="1"/>
</dbReference>
<dbReference type="InterPro" id="IPR036513">
    <property type="entry name" value="STAS_dom_sf"/>
</dbReference>
<reference evidence="6" key="1">
    <citation type="submission" date="2023-07" db="EMBL/GenBank/DDBJ databases">
        <title>30 novel species of actinomycetes from the DSMZ collection.</title>
        <authorList>
            <person name="Nouioui I."/>
        </authorList>
    </citation>
    <scope>NUCLEOTIDE SEQUENCE [LARGE SCALE GENOMIC DNA]</scope>
    <source>
        <strain evidence="6">DSM 41981</strain>
    </source>
</reference>
<feature type="domain" description="STAS" evidence="4">
    <location>
        <begin position="30"/>
        <end position="110"/>
    </location>
</feature>
<evidence type="ECO:0000313" key="6">
    <source>
        <dbReference type="Proteomes" id="UP001183535"/>
    </source>
</evidence>
<dbReference type="PANTHER" id="PTHR33495:SF2">
    <property type="entry name" value="ANTI-SIGMA FACTOR ANTAGONIST TM_1081-RELATED"/>
    <property type="match status" value="1"/>
</dbReference>
<dbReference type="PANTHER" id="PTHR33495">
    <property type="entry name" value="ANTI-SIGMA FACTOR ANTAGONIST TM_1081-RELATED-RELATED"/>
    <property type="match status" value="1"/>
</dbReference>
<organism evidence="5 6">
    <name type="scientific">Streptomyces doudnae</name>
    <dbReference type="NCBI Taxonomy" id="3075536"/>
    <lineage>
        <taxon>Bacteria</taxon>
        <taxon>Bacillati</taxon>
        <taxon>Actinomycetota</taxon>
        <taxon>Actinomycetes</taxon>
        <taxon>Kitasatosporales</taxon>
        <taxon>Streptomycetaceae</taxon>
        <taxon>Streptomyces</taxon>
    </lineage>
</organism>
<accession>A0ABD5EYN0</accession>
<comment type="caution">
    <text evidence="5">The sequence shown here is derived from an EMBL/GenBank/DDBJ whole genome shotgun (WGS) entry which is preliminary data.</text>
</comment>
<dbReference type="CDD" id="cd07043">
    <property type="entry name" value="STAS_anti-anti-sigma_factors"/>
    <property type="match status" value="1"/>
</dbReference>
<feature type="region of interest" description="Disordered" evidence="3">
    <location>
        <begin position="1"/>
        <end position="23"/>
    </location>
</feature>
<dbReference type="InterPro" id="IPR002645">
    <property type="entry name" value="STAS_dom"/>
</dbReference>